<reference evidence="7" key="1">
    <citation type="submission" date="2025-08" db="UniProtKB">
        <authorList>
            <consortium name="RefSeq"/>
        </authorList>
    </citation>
    <scope>IDENTIFICATION</scope>
    <source>
        <tissue evidence="7">Spleen</tissue>
    </source>
</reference>
<keyword evidence="4" id="KW-0393">Immunoglobulin domain</keyword>
<feature type="chain" id="PRO_5027946569" evidence="5">
    <location>
        <begin position="17"/>
        <end position="253"/>
    </location>
</feature>
<accession>A0A6P5LMW3</accession>
<dbReference type="SUPFAM" id="SSF48726">
    <property type="entry name" value="Immunoglobulin"/>
    <property type="match status" value="2"/>
</dbReference>
<name>A0A6P5LMW3_PHACI</name>
<dbReference type="PANTHER" id="PTHR11738">
    <property type="entry name" value="MHC CLASS I NK CELL RECEPTOR"/>
    <property type="match status" value="1"/>
</dbReference>
<sequence length="253" mass="28512">MGISLFFLLCHGFSLTELCQVWEGILGLQALPPPRIFLEPTFPVKLGDLVKYECVGAYGSLQCLLLRVDRPGMSPRVVFREDAIWEGRVGWFFMDNVAAQHTGIYTCVYYFNGFYSKNSNELPLIIRDVLESPFLWVSPSTSTFFGQSLTFHCNSTLALDKYYLYHGSIEAENPFIESLNSSAHEGQFYYPYVHRYVLGQYLCMAYNSQNPYLWTGISNKLLITAGAPPFLFAPGPHLIHMALTSAALGELLA</sequence>
<dbReference type="Proteomes" id="UP000515140">
    <property type="component" value="Unplaced"/>
</dbReference>
<dbReference type="GeneID" id="110220134"/>
<dbReference type="InterPro" id="IPR036179">
    <property type="entry name" value="Ig-like_dom_sf"/>
</dbReference>
<dbReference type="FunFam" id="2.60.40.10:FF:000033">
    <property type="entry name" value="Killer cell immunoglobulin-like receptor"/>
    <property type="match status" value="1"/>
</dbReference>
<dbReference type="GO" id="GO:0002764">
    <property type="term" value="P:immune response-regulating signaling pathway"/>
    <property type="evidence" value="ECO:0007669"/>
    <property type="project" value="TreeGrafter"/>
</dbReference>
<evidence type="ECO:0000313" key="7">
    <source>
        <dbReference type="RefSeq" id="XP_020859692.1"/>
    </source>
</evidence>
<evidence type="ECO:0000256" key="4">
    <source>
        <dbReference type="ARBA" id="ARBA00023319"/>
    </source>
</evidence>
<evidence type="ECO:0000256" key="3">
    <source>
        <dbReference type="ARBA" id="ARBA00023180"/>
    </source>
</evidence>
<dbReference type="Gene3D" id="2.60.40.10">
    <property type="entry name" value="Immunoglobulins"/>
    <property type="match status" value="2"/>
</dbReference>
<keyword evidence="2" id="KW-1015">Disulfide bond</keyword>
<keyword evidence="3" id="KW-0325">Glycoprotein</keyword>
<evidence type="ECO:0000313" key="6">
    <source>
        <dbReference type="Proteomes" id="UP000515140"/>
    </source>
</evidence>
<protein>
    <submittedName>
        <fullName evidence="7">Natural cytotoxicity triggering receptor 1-like isoform X2</fullName>
    </submittedName>
</protein>
<feature type="signal peptide" evidence="5">
    <location>
        <begin position="1"/>
        <end position="16"/>
    </location>
</feature>
<organism evidence="6 7">
    <name type="scientific">Phascolarctos cinereus</name>
    <name type="common">Koala</name>
    <dbReference type="NCBI Taxonomy" id="38626"/>
    <lineage>
        <taxon>Eukaryota</taxon>
        <taxon>Metazoa</taxon>
        <taxon>Chordata</taxon>
        <taxon>Craniata</taxon>
        <taxon>Vertebrata</taxon>
        <taxon>Euteleostomi</taxon>
        <taxon>Mammalia</taxon>
        <taxon>Metatheria</taxon>
        <taxon>Diprotodontia</taxon>
        <taxon>Phascolarctidae</taxon>
        <taxon>Phascolarctos</taxon>
    </lineage>
</organism>
<keyword evidence="5" id="KW-0732">Signal</keyword>
<evidence type="ECO:0000256" key="2">
    <source>
        <dbReference type="ARBA" id="ARBA00023157"/>
    </source>
</evidence>
<dbReference type="PANTHER" id="PTHR11738:SF186">
    <property type="entry name" value="OSTEOCLAST-ASSOCIATED IMMUNOGLOBULIN-LIKE RECEPTOR"/>
    <property type="match status" value="1"/>
</dbReference>
<proteinExistence type="predicted"/>
<dbReference type="InterPro" id="IPR050412">
    <property type="entry name" value="Ig-like_Receptors_ImmuneReg"/>
</dbReference>
<keyword evidence="6" id="KW-1185">Reference proteome</keyword>
<gene>
    <name evidence="7" type="primary">LOC110220134</name>
</gene>
<keyword evidence="1" id="KW-0677">Repeat</keyword>
<evidence type="ECO:0000256" key="5">
    <source>
        <dbReference type="SAM" id="SignalP"/>
    </source>
</evidence>
<dbReference type="InterPro" id="IPR013783">
    <property type="entry name" value="Ig-like_fold"/>
</dbReference>
<dbReference type="AlphaFoldDB" id="A0A6P5LMW3"/>
<dbReference type="RefSeq" id="XP_020859692.1">
    <property type="nucleotide sequence ID" value="XM_021004033.1"/>
</dbReference>
<evidence type="ECO:0000256" key="1">
    <source>
        <dbReference type="ARBA" id="ARBA00022737"/>
    </source>
</evidence>